<keyword evidence="1 7" id="KW-0540">Nuclease</keyword>
<keyword evidence="2" id="KW-0227">DNA damage</keyword>
<dbReference type="Ensembl" id="ENSACOT00000002480.1">
    <property type="protein sequence ID" value="ENSACOP00000002403.1"/>
    <property type="gene ID" value="ENSACOG00000001699.1"/>
</dbReference>
<dbReference type="HAMAP" id="MF_03030">
    <property type="entry name" value="MGME1"/>
    <property type="match status" value="1"/>
</dbReference>
<evidence type="ECO:0000256" key="3">
    <source>
        <dbReference type="ARBA" id="ARBA00022801"/>
    </source>
</evidence>
<comment type="subcellular location">
    <subcellularLocation>
        <location evidence="7">Mitochondrion</location>
    </subcellularLocation>
</comment>
<evidence type="ECO:0000313" key="10">
    <source>
        <dbReference type="Proteomes" id="UP000694522"/>
    </source>
</evidence>
<protein>
    <recommendedName>
        <fullName evidence="7">Mitochondrial genome maintenance exonuclease 1</fullName>
        <ecNumber evidence="7">3.1.-.-</ecNumber>
    </recommendedName>
</protein>
<dbReference type="GO" id="GO:0005739">
    <property type="term" value="C:mitochondrion"/>
    <property type="evidence" value="ECO:0007669"/>
    <property type="project" value="UniProtKB-SubCell"/>
</dbReference>
<evidence type="ECO:0000256" key="7">
    <source>
        <dbReference type="HAMAP-Rule" id="MF_03030"/>
    </source>
</evidence>
<dbReference type="AlphaFoldDB" id="A0A8B9F2Q1"/>
<feature type="active site" evidence="7">
    <location>
        <position position="265"/>
    </location>
</feature>
<gene>
    <name evidence="7" type="primary">MGME1</name>
</gene>
<dbReference type="PANTHER" id="PTHR31340">
    <property type="entry name" value="MITOCHONDRIAL GENOME MAINTENANCE EXONUCLEASE 1"/>
    <property type="match status" value="1"/>
</dbReference>
<comment type="similarity">
    <text evidence="7">Belongs to the MGME1 family.</text>
</comment>
<evidence type="ECO:0000256" key="1">
    <source>
        <dbReference type="ARBA" id="ARBA00022722"/>
    </source>
</evidence>
<evidence type="ECO:0000313" key="9">
    <source>
        <dbReference type="Ensembl" id="ENSACOP00000002403.1"/>
    </source>
</evidence>
<dbReference type="Proteomes" id="UP000694522">
    <property type="component" value="Unplaced"/>
</dbReference>
<keyword evidence="10" id="KW-1185">Reference proteome</keyword>
<feature type="active site" evidence="7">
    <location>
        <position position="250"/>
    </location>
</feature>
<keyword evidence="3 7" id="KW-0378">Hydrolase</keyword>
<proteinExistence type="inferred from homology"/>
<keyword evidence="5 7" id="KW-0496">Mitochondrion</keyword>
<evidence type="ECO:0000256" key="6">
    <source>
        <dbReference type="ARBA" id="ARBA00023204"/>
    </source>
</evidence>
<dbReference type="GO" id="GO:0043504">
    <property type="term" value="P:mitochondrial DNA repair"/>
    <property type="evidence" value="ECO:0007669"/>
    <property type="project" value="UniProtKB-UniRule"/>
</dbReference>
<dbReference type="Gene3D" id="3.90.320.10">
    <property type="match status" value="1"/>
</dbReference>
<sequence length="417" mass="47222">MLPVRMKFVQLLCMKPGKLETLFQIPFCQKQFPFMCLATSTCLHSKKKKVNSYELVDQEKYNNLVSSVTSYKTGAQTPETIFEEDNWLYGPPKQQKRPVKAETKAPKHWVPLINPNKKIPLLNNDSNFPMKIPLQENKTKMPSVTHILQQTISPQQAIYLERWKQKMILELGKDGFAEYTKNLFLQGHLFHAALESVFLSEEMVTKEQREDVTVSGYLSSVERVLKDISEVRALESAVHHEGLQYLGLVDCVAKYRGQLCVIDWKTSEKPKPSLKNTFDNPLQVAAYIGAINHDANYDFQVSCGLIVVAYKDGSPAHQHFMAPELCSEYWNKWLLRLEEYMDRNPPKLSSAEIKGVIEAFPTEGAQVPLHLAVTLDVTVEHPLQAKAFATQLAAMHHSIVTGAGGELRNGRGRALEP</sequence>
<dbReference type="InterPro" id="IPR011604">
    <property type="entry name" value="PDDEXK-like_dom_sf"/>
</dbReference>
<dbReference type="Pfam" id="PF12705">
    <property type="entry name" value="PDDEXK_1"/>
    <property type="match status" value="1"/>
</dbReference>
<evidence type="ECO:0000256" key="4">
    <source>
        <dbReference type="ARBA" id="ARBA00022839"/>
    </source>
</evidence>
<organism evidence="9 10">
    <name type="scientific">Amazona collaria</name>
    <name type="common">yellow-billed parrot</name>
    <dbReference type="NCBI Taxonomy" id="241587"/>
    <lineage>
        <taxon>Eukaryota</taxon>
        <taxon>Metazoa</taxon>
        <taxon>Chordata</taxon>
        <taxon>Craniata</taxon>
        <taxon>Vertebrata</taxon>
        <taxon>Euteleostomi</taxon>
        <taxon>Archelosauria</taxon>
        <taxon>Archosauria</taxon>
        <taxon>Dinosauria</taxon>
        <taxon>Saurischia</taxon>
        <taxon>Theropoda</taxon>
        <taxon>Coelurosauria</taxon>
        <taxon>Aves</taxon>
        <taxon>Neognathae</taxon>
        <taxon>Neoaves</taxon>
        <taxon>Telluraves</taxon>
        <taxon>Australaves</taxon>
        <taxon>Psittaciformes</taxon>
        <taxon>Psittacidae</taxon>
        <taxon>Amazona</taxon>
    </lineage>
</organism>
<reference evidence="9" key="2">
    <citation type="submission" date="2025-09" db="UniProtKB">
        <authorList>
            <consortium name="Ensembl"/>
        </authorList>
    </citation>
    <scope>IDENTIFICATION</scope>
</reference>
<keyword evidence="4 7" id="KW-0269">Exonuclease</keyword>
<evidence type="ECO:0000259" key="8">
    <source>
        <dbReference type="Pfam" id="PF12705"/>
    </source>
</evidence>
<evidence type="ECO:0000256" key="2">
    <source>
        <dbReference type="ARBA" id="ARBA00022763"/>
    </source>
</evidence>
<dbReference type="InterPro" id="IPR038726">
    <property type="entry name" value="PDDEXK_AddAB-type"/>
</dbReference>
<name>A0A8B9F2Q1_9PSIT</name>
<feature type="active site" evidence="7">
    <location>
        <position position="263"/>
    </location>
</feature>
<evidence type="ECO:0000256" key="5">
    <source>
        <dbReference type="ARBA" id="ARBA00023128"/>
    </source>
</evidence>
<dbReference type="EC" id="3.1.-.-" evidence="7"/>
<accession>A0A8B9F2Q1</accession>
<keyword evidence="6" id="KW-0234">DNA repair</keyword>
<feature type="domain" description="PD-(D/E)XK endonuclease-like" evidence="8">
    <location>
        <begin position="186"/>
        <end position="338"/>
    </location>
</feature>
<dbReference type="GO" id="GO:0006264">
    <property type="term" value="P:mitochondrial DNA replication"/>
    <property type="evidence" value="ECO:0007669"/>
    <property type="project" value="TreeGrafter"/>
</dbReference>
<comment type="function">
    <text evidence="7">Metal-dependent single-stranded DNA (ssDNA) exonuclease involved in mitochondrial genome maintenance. Has preference for 5'-3' exonuclease activity. Necessary for maintenance of proper 7S DNA levels. Probably involved in mitochondrial DNA (mtDNA) repair.</text>
</comment>
<dbReference type="GO" id="GO:0008297">
    <property type="term" value="F:single-stranded DNA exodeoxyribonuclease activity"/>
    <property type="evidence" value="ECO:0007669"/>
    <property type="project" value="UniProtKB-UniRule"/>
</dbReference>
<dbReference type="PANTHER" id="PTHR31340:SF3">
    <property type="entry name" value="MITOCHONDRIAL GENOME MAINTENANCE EXONUCLEASE 1"/>
    <property type="match status" value="1"/>
</dbReference>
<dbReference type="FunFam" id="3.90.320.10:FF:000005">
    <property type="entry name" value="Mitochondrial genome maintenance exonuclease 1"/>
    <property type="match status" value="1"/>
</dbReference>
<reference evidence="9" key="1">
    <citation type="submission" date="2025-08" db="UniProtKB">
        <authorList>
            <consortium name="Ensembl"/>
        </authorList>
    </citation>
    <scope>IDENTIFICATION</scope>
</reference>